<evidence type="ECO:0000313" key="14">
    <source>
        <dbReference type="EMBL" id="GAA4400793.1"/>
    </source>
</evidence>
<keyword evidence="8 12" id="KW-0067">ATP-binding</keyword>
<feature type="binding site" evidence="12">
    <location>
        <position position="297"/>
    </location>
    <ligand>
        <name>K(+)</name>
        <dbReference type="ChEBI" id="CHEBI:29103"/>
    </ligand>
</feature>
<evidence type="ECO:0000256" key="11">
    <source>
        <dbReference type="ARBA" id="ARBA00023277"/>
    </source>
</evidence>
<dbReference type="InterPro" id="IPR011877">
    <property type="entry name" value="Ribokinase"/>
</dbReference>
<dbReference type="PROSITE" id="PS00584">
    <property type="entry name" value="PFKB_KINASES_2"/>
    <property type="match status" value="1"/>
</dbReference>
<evidence type="ECO:0000256" key="3">
    <source>
        <dbReference type="ARBA" id="ARBA00016943"/>
    </source>
</evidence>
<keyword evidence="9 12" id="KW-0460">Magnesium</keyword>
<dbReference type="PANTHER" id="PTHR10584">
    <property type="entry name" value="SUGAR KINASE"/>
    <property type="match status" value="1"/>
</dbReference>
<keyword evidence="5 12" id="KW-0479">Metal-binding</keyword>
<keyword evidence="10 12" id="KW-0630">Potassium</keyword>
<evidence type="ECO:0000256" key="1">
    <source>
        <dbReference type="ARBA" id="ARBA00005380"/>
    </source>
</evidence>
<feature type="active site" description="Proton acceptor" evidence="12">
    <location>
        <position position="258"/>
    </location>
</feature>
<dbReference type="InterPro" id="IPR029056">
    <property type="entry name" value="Ribokinase-like"/>
</dbReference>
<feature type="binding site" evidence="12">
    <location>
        <begin position="226"/>
        <end position="231"/>
    </location>
    <ligand>
        <name>ATP</name>
        <dbReference type="ChEBI" id="CHEBI:30616"/>
    </ligand>
</feature>
<keyword evidence="15" id="KW-1185">Reference proteome</keyword>
<comment type="activity regulation">
    <text evidence="12">Activated by a monovalent cation that binds near, but not in, the active site. The most likely occupant of the site in vivo is potassium. Ion binding induces a conformational change that may alter substrate affinity.</text>
</comment>
<dbReference type="HAMAP" id="MF_01987">
    <property type="entry name" value="Ribokinase"/>
    <property type="match status" value="1"/>
</dbReference>
<feature type="domain" description="Carbohydrate kinase PfkB" evidence="13">
    <location>
        <begin position="5"/>
        <end position="301"/>
    </location>
</feature>
<feature type="binding site" evidence="12">
    <location>
        <position position="252"/>
    </location>
    <ligand>
        <name>K(+)</name>
        <dbReference type="ChEBI" id="CHEBI:29103"/>
    </ligand>
</feature>
<evidence type="ECO:0000313" key="15">
    <source>
        <dbReference type="Proteomes" id="UP001500936"/>
    </source>
</evidence>
<evidence type="ECO:0000256" key="10">
    <source>
        <dbReference type="ARBA" id="ARBA00022958"/>
    </source>
</evidence>
<dbReference type="RefSeq" id="WP_345265408.1">
    <property type="nucleotide sequence ID" value="NZ_BAABHB010000002.1"/>
</dbReference>
<dbReference type="InterPro" id="IPR002173">
    <property type="entry name" value="Carboh/pur_kinase_PfkB_CS"/>
</dbReference>
<evidence type="ECO:0000256" key="9">
    <source>
        <dbReference type="ARBA" id="ARBA00022842"/>
    </source>
</evidence>
<dbReference type="InterPro" id="IPR011611">
    <property type="entry name" value="PfkB_dom"/>
</dbReference>
<comment type="function">
    <text evidence="12">Catalyzes the phosphorylation of ribose at O-5 in a reaction requiring ATP and magnesium. The resulting D-ribose-5-phosphate can then be used either for sythesis of nucleotides, histidine, and tryptophan, or as a component of the pentose phosphate pathway.</text>
</comment>
<accession>A0ABP8K638</accession>
<feature type="binding site" evidence="12">
    <location>
        <position position="288"/>
    </location>
    <ligand>
        <name>K(+)</name>
        <dbReference type="ChEBI" id="CHEBI:29103"/>
    </ligand>
</feature>
<feature type="binding site" evidence="12">
    <location>
        <position position="254"/>
    </location>
    <ligand>
        <name>K(+)</name>
        <dbReference type="ChEBI" id="CHEBI:29103"/>
    </ligand>
</feature>
<evidence type="ECO:0000256" key="2">
    <source>
        <dbReference type="ARBA" id="ARBA00012035"/>
    </source>
</evidence>
<protein>
    <recommendedName>
        <fullName evidence="3 12">Ribokinase</fullName>
        <shortName evidence="12">RK</shortName>
        <ecNumber evidence="2 12">2.7.1.15</ecNumber>
    </recommendedName>
</protein>
<feature type="binding site" evidence="12">
    <location>
        <begin position="40"/>
        <end position="44"/>
    </location>
    <ligand>
        <name>substrate</name>
    </ligand>
</feature>
<evidence type="ECO:0000259" key="13">
    <source>
        <dbReference type="Pfam" id="PF00294"/>
    </source>
</evidence>
<evidence type="ECO:0000256" key="8">
    <source>
        <dbReference type="ARBA" id="ARBA00022840"/>
    </source>
</evidence>
<organism evidence="14 15">
    <name type="scientific">Nibrella viscosa</name>
    <dbReference type="NCBI Taxonomy" id="1084524"/>
    <lineage>
        <taxon>Bacteria</taxon>
        <taxon>Pseudomonadati</taxon>
        <taxon>Bacteroidota</taxon>
        <taxon>Cytophagia</taxon>
        <taxon>Cytophagales</taxon>
        <taxon>Spirosomataceae</taxon>
        <taxon>Nibrella</taxon>
    </lineage>
</organism>
<comment type="subcellular location">
    <subcellularLocation>
        <location evidence="12">Cytoplasm</location>
    </subcellularLocation>
</comment>
<gene>
    <name evidence="12 14" type="primary">rbsK</name>
    <name evidence="14" type="ORF">GCM10023187_14320</name>
</gene>
<comment type="similarity">
    <text evidence="12">Belongs to the carbohydrate kinase PfkB family. Ribokinase subfamily.</text>
</comment>
<comment type="pathway">
    <text evidence="12">Carbohydrate metabolism; D-ribose degradation; D-ribose 5-phosphate from beta-D-ribopyranose: step 2/2.</text>
</comment>
<dbReference type="EC" id="2.7.1.15" evidence="2 12"/>
<dbReference type="Gene3D" id="3.40.1190.20">
    <property type="match status" value="1"/>
</dbReference>
<evidence type="ECO:0000256" key="7">
    <source>
        <dbReference type="ARBA" id="ARBA00022777"/>
    </source>
</evidence>
<keyword evidence="11 12" id="KW-0119">Carbohydrate metabolism</keyword>
<dbReference type="CDD" id="cd01174">
    <property type="entry name" value="ribokinase"/>
    <property type="match status" value="1"/>
</dbReference>
<keyword evidence="7 12" id="KW-0418">Kinase</keyword>
<keyword evidence="6 12" id="KW-0547">Nucleotide-binding</keyword>
<feature type="binding site" evidence="12">
    <location>
        <begin position="257"/>
        <end position="258"/>
    </location>
    <ligand>
        <name>ATP</name>
        <dbReference type="ChEBI" id="CHEBI:30616"/>
    </ligand>
</feature>
<dbReference type="SUPFAM" id="SSF53613">
    <property type="entry name" value="Ribokinase-like"/>
    <property type="match status" value="1"/>
</dbReference>
<keyword evidence="4 12" id="KW-0808">Transferase</keyword>
<evidence type="ECO:0000256" key="5">
    <source>
        <dbReference type="ARBA" id="ARBA00022723"/>
    </source>
</evidence>
<dbReference type="PRINTS" id="PR00990">
    <property type="entry name" value="RIBOKINASE"/>
</dbReference>
<feature type="binding site" evidence="12">
    <location>
        <position position="258"/>
    </location>
    <ligand>
        <name>substrate</name>
    </ligand>
</feature>
<feature type="binding site" evidence="12">
    <location>
        <position position="146"/>
    </location>
    <ligand>
        <name>substrate</name>
    </ligand>
</feature>
<sequence length="325" mass="34026">MPGQILVVGSSNTDMVVKTEKLPAPGETVLGGTFLMNPGGKGANQAVAAARLAGISSRSAVTFVAKVGRDLFGEQAIRQFAEEGIRTAHMVTDPDEPSGVALINVDARGENTITVASGANANLQPDETDAALEATEPDTIVLLQLETPIETVEHVIRRSYERGLRVILNPAPARPLPFGLYPFLHLITPNETEAGLLTHTEVTDEETAGIAARRLRALGVANVIITLGRKGVYLHTEALSTIIPAPAVTALDTTAAGDCFNGALAVALSEGMPLPDAAAFACQAASLSVTRLGAQASMPTRAELERIDGEPSTQVLPVNEERNTE</sequence>
<comment type="catalytic activity">
    <reaction evidence="12">
        <text>D-ribose + ATP = D-ribose 5-phosphate + ADP + H(+)</text>
        <dbReference type="Rhea" id="RHEA:13697"/>
        <dbReference type="ChEBI" id="CHEBI:15378"/>
        <dbReference type="ChEBI" id="CHEBI:30616"/>
        <dbReference type="ChEBI" id="CHEBI:47013"/>
        <dbReference type="ChEBI" id="CHEBI:78346"/>
        <dbReference type="ChEBI" id="CHEBI:456216"/>
        <dbReference type="EC" id="2.7.1.15"/>
    </reaction>
</comment>
<keyword evidence="12" id="KW-0963">Cytoplasm</keyword>
<dbReference type="Proteomes" id="UP001500936">
    <property type="component" value="Unassembled WGS sequence"/>
</dbReference>
<dbReference type="EMBL" id="BAABHB010000002">
    <property type="protein sequence ID" value="GAA4400793.1"/>
    <property type="molecule type" value="Genomic_DNA"/>
</dbReference>
<comment type="caution">
    <text evidence="12">Lacks conserved residue(s) required for the propagation of feature annotation.</text>
</comment>
<dbReference type="Pfam" id="PF00294">
    <property type="entry name" value="PfkB"/>
    <property type="match status" value="1"/>
</dbReference>
<feature type="binding site" evidence="12">
    <location>
        <position position="190"/>
    </location>
    <ligand>
        <name>ATP</name>
        <dbReference type="ChEBI" id="CHEBI:30616"/>
    </ligand>
</feature>
<evidence type="ECO:0000256" key="12">
    <source>
        <dbReference type="HAMAP-Rule" id="MF_01987"/>
    </source>
</evidence>
<comment type="subunit">
    <text evidence="12">Homodimer.</text>
</comment>
<evidence type="ECO:0000256" key="6">
    <source>
        <dbReference type="ARBA" id="ARBA00022741"/>
    </source>
</evidence>
<reference evidence="15" key="1">
    <citation type="journal article" date="2019" name="Int. J. Syst. Evol. Microbiol.">
        <title>The Global Catalogue of Microorganisms (GCM) 10K type strain sequencing project: providing services to taxonomists for standard genome sequencing and annotation.</title>
        <authorList>
            <consortium name="The Broad Institute Genomics Platform"/>
            <consortium name="The Broad Institute Genome Sequencing Center for Infectious Disease"/>
            <person name="Wu L."/>
            <person name="Ma J."/>
        </authorList>
    </citation>
    <scope>NUCLEOTIDE SEQUENCE [LARGE SCALE GENOMIC DNA]</scope>
    <source>
        <strain evidence="15">JCM 17925</strain>
    </source>
</reference>
<comment type="similarity">
    <text evidence="1">Belongs to the carbohydrate kinase pfkB family.</text>
</comment>
<comment type="cofactor">
    <cofactor evidence="12">
        <name>Mg(2+)</name>
        <dbReference type="ChEBI" id="CHEBI:18420"/>
    </cofactor>
    <text evidence="12">Requires a divalent cation, most likely magnesium in vivo, as an electrophilic catalyst to aid phosphoryl group transfer. It is the chelate of the metal and the nucleotide that is the actual substrate.</text>
</comment>
<feature type="binding site" evidence="12">
    <location>
        <position position="293"/>
    </location>
    <ligand>
        <name>K(+)</name>
        <dbReference type="ChEBI" id="CHEBI:29103"/>
    </ligand>
</feature>
<comment type="caution">
    <text evidence="14">The sequence shown here is derived from an EMBL/GenBank/DDBJ whole genome shotgun (WGS) entry which is preliminary data.</text>
</comment>
<dbReference type="InterPro" id="IPR002139">
    <property type="entry name" value="Ribo/fructo_kinase"/>
</dbReference>
<feature type="binding site" evidence="12">
    <location>
        <begin position="12"/>
        <end position="14"/>
    </location>
    <ligand>
        <name>substrate</name>
    </ligand>
</feature>
<dbReference type="NCBIfam" id="TIGR02152">
    <property type="entry name" value="D_ribokin_bact"/>
    <property type="match status" value="1"/>
</dbReference>
<proteinExistence type="inferred from homology"/>
<evidence type="ECO:0000256" key="4">
    <source>
        <dbReference type="ARBA" id="ARBA00022679"/>
    </source>
</evidence>
<dbReference type="PANTHER" id="PTHR10584:SF166">
    <property type="entry name" value="RIBOKINASE"/>
    <property type="match status" value="1"/>
</dbReference>
<name>A0ABP8K638_9BACT</name>
<feature type="binding site" evidence="12">
    <location>
        <position position="291"/>
    </location>
    <ligand>
        <name>K(+)</name>
        <dbReference type="ChEBI" id="CHEBI:29103"/>
    </ligand>
</feature>